<evidence type="ECO:0000313" key="5">
    <source>
        <dbReference type="Proteomes" id="UP000286270"/>
    </source>
</evidence>
<feature type="domain" description="AMP-dependent synthetase/ligase" evidence="3">
    <location>
        <begin position="9"/>
        <end position="367"/>
    </location>
</feature>
<dbReference type="Pfam" id="PF00501">
    <property type="entry name" value="AMP-binding"/>
    <property type="match status" value="1"/>
</dbReference>
<dbReference type="PROSITE" id="PS00455">
    <property type="entry name" value="AMP_BINDING"/>
    <property type="match status" value="1"/>
</dbReference>
<keyword evidence="2" id="KW-0597">Phosphoprotein</keyword>
<dbReference type="InterPro" id="IPR045851">
    <property type="entry name" value="AMP-bd_C_sf"/>
</dbReference>
<dbReference type="InterPro" id="IPR020845">
    <property type="entry name" value="AMP-binding_CS"/>
</dbReference>
<dbReference type="Gene3D" id="3.40.50.12780">
    <property type="entry name" value="N-terminal domain of ligase-like"/>
    <property type="match status" value="1"/>
</dbReference>
<gene>
    <name evidence="4" type="ORF">DWW08_01740</name>
</gene>
<dbReference type="CDD" id="cd05930">
    <property type="entry name" value="A_NRPS"/>
    <property type="match status" value="1"/>
</dbReference>
<evidence type="ECO:0000256" key="1">
    <source>
        <dbReference type="ARBA" id="ARBA00022450"/>
    </source>
</evidence>
<proteinExistence type="predicted"/>
<sequence>MKINIIEYFKETVHLFPNKIAVIDRDREITFSSLDDKVHTLAYNFASNANVLKKPIAVYLNKSIESVCADLAIIYSGNFYMNLDVKTPSERIKNIIDLITPAIIVTNNQYLKNISGILPDSIQVVNLDEVDWDLSIDEELLDIRLQKLVDTDPLCIINTSGSTGTPKGVVLNHRSFFDFTEWALDVFKFSNDEVIGSLSPLVFDIYSFELCMLMAKGNTIVVIPEHLSAFPASILQLLEKYKVTFLFWVPTIMVNIANMNLLTSIKLPDLKTVWFAGEVFPTKQFNYWKKQLPNTMFANLYGPIEITLDCTYYIVDRDIKDEEPIPIGFPCRNTDVLILNEDNKLVTKVNEEGELCVRGSSLAMGYYNNPEKTAAAFVQNPLNSAYPELIYRTGDIVYVNALGEIVFKGRKDSLVKHMGYRTELGEIEHIIINKLKLVNNGCIVYNFVHKEITLFYESAEEISPAEFRTKIGKELPKYMLPTAFYRLDELRRNTNGKIDRLFYNKQING</sequence>
<dbReference type="InterPro" id="IPR000873">
    <property type="entry name" value="AMP-dep_synth/lig_dom"/>
</dbReference>
<dbReference type="Proteomes" id="UP000286270">
    <property type="component" value="Unassembled WGS sequence"/>
</dbReference>
<evidence type="ECO:0000256" key="2">
    <source>
        <dbReference type="ARBA" id="ARBA00022553"/>
    </source>
</evidence>
<evidence type="ECO:0000259" key="3">
    <source>
        <dbReference type="Pfam" id="PF00501"/>
    </source>
</evidence>
<dbReference type="RefSeq" id="WP_122141605.1">
    <property type="nucleotide sequence ID" value="NZ_JAFKPL010000006.1"/>
</dbReference>
<name>A0A412YR80_BACFG</name>
<dbReference type="AlphaFoldDB" id="A0A412YR80"/>
<comment type="caution">
    <text evidence="4">The sequence shown here is derived from an EMBL/GenBank/DDBJ whole genome shotgun (WGS) entry which is preliminary data.</text>
</comment>
<dbReference type="PANTHER" id="PTHR44845">
    <property type="entry name" value="CARRIER DOMAIN-CONTAINING PROTEIN"/>
    <property type="match status" value="1"/>
</dbReference>
<protein>
    <submittedName>
        <fullName evidence="4">Phenylalanine racemase</fullName>
    </submittedName>
</protein>
<accession>A0A412YR80</accession>
<dbReference type="Gene3D" id="3.30.300.30">
    <property type="match status" value="1"/>
</dbReference>
<dbReference type="PANTHER" id="PTHR44845:SF6">
    <property type="entry name" value="BETA-ALANINE-ACTIVATING ENZYME"/>
    <property type="match status" value="1"/>
</dbReference>
<evidence type="ECO:0000313" key="4">
    <source>
        <dbReference type="EMBL" id="RGV59848.1"/>
    </source>
</evidence>
<reference evidence="4 5" key="1">
    <citation type="submission" date="2018-08" db="EMBL/GenBank/DDBJ databases">
        <title>A genome reference for cultivated species of the human gut microbiota.</title>
        <authorList>
            <person name="Zou Y."/>
            <person name="Xue W."/>
            <person name="Luo G."/>
        </authorList>
    </citation>
    <scope>NUCLEOTIDE SEQUENCE [LARGE SCALE GENOMIC DNA]</scope>
    <source>
        <strain evidence="4 5">AF14-26</strain>
    </source>
</reference>
<organism evidence="4 5">
    <name type="scientific">Bacteroides fragilis</name>
    <dbReference type="NCBI Taxonomy" id="817"/>
    <lineage>
        <taxon>Bacteria</taxon>
        <taxon>Pseudomonadati</taxon>
        <taxon>Bacteroidota</taxon>
        <taxon>Bacteroidia</taxon>
        <taxon>Bacteroidales</taxon>
        <taxon>Bacteroidaceae</taxon>
        <taxon>Bacteroides</taxon>
    </lineage>
</organism>
<dbReference type="SUPFAM" id="SSF56801">
    <property type="entry name" value="Acetyl-CoA synthetase-like"/>
    <property type="match status" value="1"/>
</dbReference>
<dbReference type="EMBL" id="QRZH01000001">
    <property type="protein sequence ID" value="RGV59848.1"/>
    <property type="molecule type" value="Genomic_DNA"/>
</dbReference>
<dbReference type="InterPro" id="IPR042099">
    <property type="entry name" value="ANL_N_sf"/>
</dbReference>
<keyword evidence="1" id="KW-0596">Phosphopantetheine</keyword>